<evidence type="ECO:0000256" key="1">
    <source>
        <dbReference type="ARBA" id="ARBA00005058"/>
    </source>
</evidence>
<dbReference type="OrthoDB" id="1523230at2"/>
<keyword evidence="5 7" id="KW-0328">Glycosyltransferase</keyword>
<dbReference type="NCBIfam" id="TIGR01697">
    <property type="entry name" value="PNPH-PUNA-XAPA"/>
    <property type="match status" value="1"/>
</dbReference>
<dbReference type="PANTHER" id="PTHR11904:SF9">
    <property type="entry name" value="PURINE NUCLEOSIDE PHOSPHORYLASE-RELATED"/>
    <property type="match status" value="1"/>
</dbReference>
<dbReference type="InterPro" id="IPR011270">
    <property type="entry name" value="Pur_Nuc_Pase_Ino/Guo-sp"/>
</dbReference>
<evidence type="ECO:0000256" key="6">
    <source>
        <dbReference type="ARBA" id="ARBA00022679"/>
    </source>
</evidence>
<dbReference type="Proteomes" id="UP000321412">
    <property type="component" value="Unassembled WGS sequence"/>
</dbReference>
<organism evidence="9 10">
    <name type="scientific">Lujinxingia vulgaris</name>
    <dbReference type="NCBI Taxonomy" id="2600176"/>
    <lineage>
        <taxon>Bacteria</taxon>
        <taxon>Deltaproteobacteria</taxon>
        <taxon>Bradymonadales</taxon>
        <taxon>Lujinxingiaceae</taxon>
        <taxon>Lujinxingia</taxon>
    </lineage>
</organism>
<dbReference type="Pfam" id="PF01048">
    <property type="entry name" value="PNP_UDP_1"/>
    <property type="match status" value="1"/>
</dbReference>
<comment type="function">
    <text evidence="7">The purine nucleoside phosphorylases catalyze the phosphorolytic breakdown of the N-glycosidic bond in the beta-(deoxy)ribonucleoside molecules, with the formation of the corresponding free purine bases and pentose-1-phosphate.</text>
</comment>
<dbReference type="NCBIfam" id="NF006054">
    <property type="entry name" value="PRK08202.1"/>
    <property type="match status" value="1"/>
</dbReference>
<dbReference type="InterPro" id="IPR000845">
    <property type="entry name" value="Nucleoside_phosphorylase_d"/>
</dbReference>
<dbReference type="EC" id="2.4.2.1" evidence="7"/>
<dbReference type="RefSeq" id="WP_146982195.1">
    <property type="nucleotide sequence ID" value="NZ_VOSM01000007.1"/>
</dbReference>
<evidence type="ECO:0000313" key="10">
    <source>
        <dbReference type="Proteomes" id="UP000321412"/>
    </source>
</evidence>
<comment type="caution">
    <text evidence="9">The sequence shown here is derived from an EMBL/GenBank/DDBJ whole genome shotgun (WGS) entry which is preliminary data.</text>
</comment>
<keyword evidence="4" id="KW-0597">Phosphoprotein</keyword>
<dbReference type="GO" id="GO:0005737">
    <property type="term" value="C:cytoplasm"/>
    <property type="evidence" value="ECO:0007669"/>
    <property type="project" value="TreeGrafter"/>
</dbReference>
<dbReference type="SUPFAM" id="SSF53167">
    <property type="entry name" value="Purine and uridine phosphorylases"/>
    <property type="match status" value="1"/>
</dbReference>
<keyword evidence="6 7" id="KW-0808">Transferase</keyword>
<sequence>MAKHTSDLAERAQASADFLKSRVSESPRIAMILGSGLGAIGDQLDEATAIDYADIPHFPVSGVEGHKGRLVFGKLEGVPVVVMQGRSHFYEGWTMQEVTFPVRAFHLMGIDHLVVTNSAGGINADYAPGDLMIICDQVNFTGQNPLHGPNEDAFGPRFPDMSDPYAKELRELLHAVASEEGIAVKEGVYAGVAGPSYETPAEVRMLRTMGGDAVGMSTVPEVIVANHCGMKVAGISCITNYAAGLSDTKLHHDEVKETADRVRETFTGLVRGLVKVLGKTL</sequence>
<evidence type="ECO:0000259" key="8">
    <source>
        <dbReference type="Pfam" id="PF01048"/>
    </source>
</evidence>
<dbReference type="FunFam" id="3.40.50.1580:FF:000010">
    <property type="entry name" value="Purine nucleoside phosphorylase"/>
    <property type="match status" value="1"/>
</dbReference>
<dbReference type="InterPro" id="IPR035994">
    <property type="entry name" value="Nucleoside_phosphorylase_sf"/>
</dbReference>
<comment type="similarity">
    <text evidence="2 7">Belongs to the PNP/MTAP phosphorylase family.</text>
</comment>
<comment type="pathway">
    <text evidence="1 7">Purine metabolism; purine nucleoside salvage.</text>
</comment>
<evidence type="ECO:0000256" key="3">
    <source>
        <dbReference type="ARBA" id="ARBA00011233"/>
    </source>
</evidence>
<evidence type="ECO:0000256" key="2">
    <source>
        <dbReference type="ARBA" id="ARBA00006751"/>
    </source>
</evidence>
<keyword evidence="10" id="KW-1185">Reference proteome</keyword>
<dbReference type="InterPro" id="IPR011268">
    <property type="entry name" value="Purine_phosphorylase"/>
</dbReference>
<dbReference type="GO" id="GO:0004731">
    <property type="term" value="F:purine-nucleoside phosphorylase activity"/>
    <property type="evidence" value="ECO:0007669"/>
    <property type="project" value="UniProtKB-EC"/>
</dbReference>
<dbReference type="CDD" id="cd09009">
    <property type="entry name" value="PNP-EcPNPII_like"/>
    <property type="match status" value="1"/>
</dbReference>
<feature type="domain" description="Nucleoside phosphorylase" evidence="8">
    <location>
        <begin position="28"/>
        <end position="274"/>
    </location>
</feature>
<dbReference type="InterPro" id="IPR018099">
    <property type="entry name" value="Purine_phosphorylase-2_CS"/>
</dbReference>
<gene>
    <name evidence="9" type="ORF">FRC98_14700</name>
</gene>
<dbReference type="GO" id="GO:0009116">
    <property type="term" value="P:nucleoside metabolic process"/>
    <property type="evidence" value="ECO:0007669"/>
    <property type="project" value="InterPro"/>
</dbReference>
<evidence type="ECO:0000256" key="7">
    <source>
        <dbReference type="PIRNR" id="PIRNR000477"/>
    </source>
</evidence>
<dbReference type="Gene3D" id="3.40.50.1580">
    <property type="entry name" value="Nucleoside phosphorylase domain"/>
    <property type="match status" value="1"/>
</dbReference>
<dbReference type="EMBL" id="VOSM01000007">
    <property type="protein sequence ID" value="TXD35917.1"/>
    <property type="molecule type" value="Genomic_DNA"/>
</dbReference>
<dbReference type="PANTHER" id="PTHR11904">
    <property type="entry name" value="METHYLTHIOADENOSINE/PURINE NUCLEOSIDE PHOSPHORYLASE"/>
    <property type="match status" value="1"/>
</dbReference>
<dbReference type="PROSITE" id="PS01240">
    <property type="entry name" value="PNP_MTAP_2"/>
    <property type="match status" value="1"/>
</dbReference>
<dbReference type="NCBIfam" id="TIGR01700">
    <property type="entry name" value="PNPH"/>
    <property type="match status" value="1"/>
</dbReference>
<evidence type="ECO:0000256" key="5">
    <source>
        <dbReference type="ARBA" id="ARBA00022676"/>
    </source>
</evidence>
<dbReference type="UniPathway" id="UPA00606"/>
<comment type="subunit">
    <text evidence="3">Homotrimer.</text>
</comment>
<proteinExistence type="inferred from homology"/>
<reference evidence="9 10" key="1">
    <citation type="submission" date="2019-08" db="EMBL/GenBank/DDBJ databases">
        <title>Bradymonadales sp. TMQ4.</title>
        <authorList>
            <person name="Liang Q."/>
        </authorList>
    </citation>
    <scope>NUCLEOTIDE SEQUENCE [LARGE SCALE GENOMIC DNA]</scope>
    <source>
        <strain evidence="9 10">TMQ4</strain>
    </source>
</reference>
<accession>A0A5C6X475</accession>
<dbReference type="PIRSF" id="PIRSF000477">
    <property type="entry name" value="PurNPase"/>
    <property type="match status" value="1"/>
</dbReference>
<protein>
    <recommendedName>
        <fullName evidence="7">Purine nucleoside phosphorylase</fullName>
        <ecNumber evidence="7">2.4.2.1</ecNumber>
    </recommendedName>
    <alternativeName>
        <fullName evidence="7">Inosine-guanosine phosphorylase</fullName>
    </alternativeName>
</protein>
<evidence type="ECO:0000313" key="9">
    <source>
        <dbReference type="EMBL" id="TXD35917.1"/>
    </source>
</evidence>
<name>A0A5C6X475_9DELT</name>
<evidence type="ECO:0000256" key="4">
    <source>
        <dbReference type="ARBA" id="ARBA00022553"/>
    </source>
</evidence>
<dbReference type="AlphaFoldDB" id="A0A5C6X475"/>